<organism evidence="5 6">
    <name type="scientific">Microbacterium binotii</name>
    <dbReference type="NCBI Taxonomy" id="462710"/>
    <lineage>
        <taxon>Bacteria</taxon>
        <taxon>Bacillati</taxon>
        <taxon>Actinomycetota</taxon>
        <taxon>Actinomycetes</taxon>
        <taxon>Micrococcales</taxon>
        <taxon>Microbacteriaceae</taxon>
        <taxon>Microbacterium</taxon>
    </lineage>
</organism>
<dbReference type="EMBL" id="BAAARI010000003">
    <property type="protein sequence ID" value="GAA2570994.1"/>
    <property type="molecule type" value="Genomic_DNA"/>
</dbReference>
<dbReference type="InterPro" id="IPR002577">
    <property type="entry name" value="HTH_HxlR"/>
</dbReference>
<evidence type="ECO:0000256" key="3">
    <source>
        <dbReference type="ARBA" id="ARBA00023163"/>
    </source>
</evidence>
<evidence type="ECO:0000313" key="5">
    <source>
        <dbReference type="EMBL" id="GAA2570994.1"/>
    </source>
</evidence>
<evidence type="ECO:0000313" key="6">
    <source>
        <dbReference type="Proteomes" id="UP001500274"/>
    </source>
</evidence>
<dbReference type="PANTHER" id="PTHR33204">
    <property type="entry name" value="TRANSCRIPTIONAL REGULATOR, MARR FAMILY"/>
    <property type="match status" value="1"/>
</dbReference>
<dbReference type="Proteomes" id="UP001500274">
    <property type="component" value="Unassembled WGS sequence"/>
</dbReference>
<sequence>MAGDQHDERQCDAAVSRAFSVLGKRWNGMILDVLGEGALSFVGLRRAVTGISDAVLSDRLVELADAGLVVREVDAGPPVAVSYTLTDAGARLVPILAQLGAWADGNLSASR</sequence>
<reference evidence="6" key="1">
    <citation type="journal article" date="2019" name="Int. J. Syst. Evol. Microbiol.">
        <title>The Global Catalogue of Microorganisms (GCM) 10K type strain sequencing project: providing services to taxonomists for standard genome sequencing and annotation.</title>
        <authorList>
            <consortium name="The Broad Institute Genomics Platform"/>
            <consortium name="The Broad Institute Genome Sequencing Center for Infectious Disease"/>
            <person name="Wu L."/>
            <person name="Ma J."/>
        </authorList>
    </citation>
    <scope>NUCLEOTIDE SEQUENCE [LARGE SCALE GENOMIC DNA]</scope>
    <source>
        <strain evidence="6">JCM 16365</strain>
    </source>
</reference>
<evidence type="ECO:0000259" key="4">
    <source>
        <dbReference type="PROSITE" id="PS51118"/>
    </source>
</evidence>
<evidence type="ECO:0000256" key="2">
    <source>
        <dbReference type="ARBA" id="ARBA00023125"/>
    </source>
</evidence>
<accession>A0ABP6BHQ3</accession>
<protein>
    <submittedName>
        <fullName evidence="5">Helix-turn-helix domain-containing protein</fullName>
    </submittedName>
</protein>
<dbReference type="SUPFAM" id="SSF46785">
    <property type="entry name" value="Winged helix' DNA-binding domain"/>
    <property type="match status" value="1"/>
</dbReference>
<name>A0ABP6BHQ3_9MICO</name>
<keyword evidence="2" id="KW-0238">DNA-binding</keyword>
<dbReference type="InterPro" id="IPR036390">
    <property type="entry name" value="WH_DNA-bd_sf"/>
</dbReference>
<proteinExistence type="predicted"/>
<gene>
    <name evidence="5" type="ORF">GCM10009862_07210</name>
</gene>
<dbReference type="Gene3D" id="1.10.10.10">
    <property type="entry name" value="Winged helix-like DNA-binding domain superfamily/Winged helix DNA-binding domain"/>
    <property type="match status" value="1"/>
</dbReference>
<dbReference type="InterPro" id="IPR036388">
    <property type="entry name" value="WH-like_DNA-bd_sf"/>
</dbReference>
<dbReference type="Pfam" id="PF01638">
    <property type="entry name" value="HxlR"/>
    <property type="match status" value="1"/>
</dbReference>
<evidence type="ECO:0000256" key="1">
    <source>
        <dbReference type="ARBA" id="ARBA00023015"/>
    </source>
</evidence>
<feature type="domain" description="HTH hxlR-type" evidence="4">
    <location>
        <begin position="11"/>
        <end position="111"/>
    </location>
</feature>
<keyword evidence="1" id="KW-0805">Transcription regulation</keyword>
<keyword evidence="6" id="KW-1185">Reference proteome</keyword>
<comment type="caution">
    <text evidence="5">The sequence shown here is derived from an EMBL/GenBank/DDBJ whole genome shotgun (WGS) entry which is preliminary data.</text>
</comment>
<dbReference type="PANTHER" id="PTHR33204:SF37">
    <property type="entry name" value="HTH-TYPE TRANSCRIPTIONAL REGULATOR YODB"/>
    <property type="match status" value="1"/>
</dbReference>
<dbReference type="PROSITE" id="PS51118">
    <property type="entry name" value="HTH_HXLR"/>
    <property type="match status" value="1"/>
</dbReference>
<keyword evidence="3" id="KW-0804">Transcription</keyword>
<dbReference type="RefSeq" id="WP_344226972.1">
    <property type="nucleotide sequence ID" value="NZ_BAAARI010000003.1"/>
</dbReference>